<protein>
    <submittedName>
        <fullName evidence="5">Piso0_000398 protein</fullName>
    </submittedName>
</protein>
<dbReference type="EMBL" id="FO082059">
    <property type="protein sequence ID" value="CCE72804.1"/>
    <property type="molecule type" value="Genomic_DNA"/>
</dbReference>
<dbReference type="Pfam" id="PF08450">
    <property type="entry name" value="SGL"/>
    <property type="match status" value="1"/>
</dbReference>
<dbReference type="InParanoid" id="G8YVC1"/>
<reference evidence="7" key="2">
    <citation type="journal article" date="2012" name="G3 (Bethesda)">
        <title>Pichia sorbitophila, an interspecies yeast hybrid reveals early steps of genome resolution following polyploidization.</title>
        <authorList>
            <person name="Leh Louis V."/>
            <person name="Despons L."/>
            <person name="Friedrich A."/>
            <person name="Martin T."/>
            <person name="Durrens P."/>
            <person name="Casaregola S."/>
            <person name="Neuveglise C."/>
            <person name="Fairhead C."/>
            <person name="Marck C."/>
            <person name="Cruz J.A."/>
            <person name="Straub M.L."/>
            <person name="Kugler V."/>
            <person name="Sacerdot C."/>
            <person name="Uzunov Z."/>
            <person name="Thierry A."/>
            <person name="Weiss S."/>
            <person name="Bleykasten C."/>
            <person name="De Montigny J."/>
            <person name="Jacques N."/>
            <person name="Jung P."/>
            <person name="Lemaire M."/>
            <person name="Mallet S."/>
            <person name="Morel G."/>
            <person name="Richard G.F."/>
            <person name="Sarkar A."/>
            <person name="Savel G."/>
            <person name="Schacherer J."/>
            <person name="Seret M.L."/>
            <person name="Talla E."/>
            <person name="Samson G."/>
            <person name="Jubin C."/>
            <person name="Poulain J."/>
            <person name="Vacherie B."/>
            <person name="Barbe V."/>
            <person name="Pelletier E."/>
            <person name="Sherman D.J."/>
            <person name="Westhof E."/>
            <person name="Weissenbach J."/>
            <person name="Baret P.V."/>
            <person name="Wincker P."/>
            <person name="Gaillardin C."/>
            <person name="Dujon B."/>
            <person name="Souciet J.L."/>
        </authorList>
    </citation>
    <scope>NUCLEOTIDE SEQUENCE [LARGE SCALE GENOMIC DNA]</scope>
    <source>
        <strain evidence="7">ATCC MYA-4447 / BCRC 22081 / CBS 7064 / NBRC 10061 / NRRL Y-12695</strain>
    </source>
</reference>
<keyword evidence="3" id="KW-0479">Metal-binding</keyword>
<dbReference type="HOGENOM" id="CLU_036110_3_0_1"/>
<dbReference type="PANTHER" id="PTHR10907:SF47">
    <property type="entry name" value="REGUCALCIN"/>
    <property type="match status" value="1"/>
</dbReference>
<feature type="binding site" evidence="3">
    <location>
        <position position="23"/>
    </location>
    <ligand>
        <name>a divalent metal cation</name>
        <dbReference type="ChEBI" id="CHEBI:60240"/>
    </ligand>
</feature>
<evidence type="ECO:0000256" key="2">
    <source>
        <dbReference type="PIRSR" id="PIRSR605511-1"/>
    </source>
</evidence>
<evidence type="ECO:0000313" key="5">
    <source>
        <dbReference type="EMBL" id="CCE72804.1"/>
    </source>
</evidence>
<name>G8YVC1_PICSO</name>
<dbReference type="OrthoDB" id="423498at2759"/>
<organism evidence="5 7">
    <name type="scientific">Pichia sorbitophila (strain ATCC MYA-4447 / BCRC 22081 / CBS 7064 / NBRC 10061 / NRRL Y-12695)</name>
    <name type="common">Hybrid yeast</name>
    <dbReference type="NCBI Taxonomy" id="559304"/>
    <lineage>
        <taxon>Eukaryota</taxon>
        <taxon>Fungi</taxon>
        <taxon>Dikarya</taxon>
        <taxon>Ascomycota</taxon>
        <taxon>Saccharomycotina</taxon>
        <taxon>Pichiomycetes</taxon>
        <taxon>Debaryomycetaceae</taxon>
        <taxon>Millerozyma</taxon>
    </lineage>
</organism>
<feature type="active site" description="Proton donor/acceptor" evidence="2">
    <location>
        <position position="232"/>
    </location>
</feature>
<dbReference type="GO" id="GO:0004341">
    <property type="term" value="F:gluconolactonase activity"/>
    <property type="evidence" value="ECO:0007669"/>
    <property type="project" value="TreeGrafter"/>
</dbReference>
<evidence type="ECO:0000259" key="4">
    <source>
        <dbReference type="Pfam" id="PF08450"/>
    </source>
</evidence>
<dbReference type="InterPro" id="IPR011042">
    <property type="entry name" value="6-blade_b-propeller_TolB-like"/>
</dbReference>
<gene>
    <name evidence="5" type="primary">Piso0_000398</name>
    <name evidence="5" type="ORF">GNLVRS01_PISO0A08470g</name>
    <name evidence="6" type="ORF">GNLVRS01_PISO0B08537g</name>
</gene>
<dbReference type="PANTHER" id="PTHR10907">
    <property type="entry name" value="REGUCALCIN"/>
    <property type="match status" value="1"/>
</dbReference>
<accession>G8YVC1</accession>
<evidence type="ECO:0000313" key="6">
    <source>
        <dbReference type="EMBL" id="CCE73365.1"/>
    </source>
</evidence>
<sequence>MIEKVKVGENNILNQQYRGRLTEGITYNPSNNTILWVDIIKGEVHRLWLGTEDKHEMLKFEDAKESIGAIGLTSNDNVIIICGKYGVAEGNFIDKTIKYFLRYNHDDKQQRRLRSNDGAIDPWGHLWVGVMTDFDTSAAEGQVSAEGRLYRINCHDLTIETMVDGTFISNGLSFTGDGKALYWTDSLTHTIWQYDYSYITNTLSNKRPFVEVSKVFGVPGGVAPSATKPEPDGLALTRDNEVFSAMFHTGKVLRFDSRGQCTHEYELPAARITSVTVGGKNSDVLFVTTGHPALERPEATIDPTDKSGDLGGFIFALSLPEPINVLNKSIWGRKV</sequence>
<feature type="binding site" evidence="3">
    <location>
        <position position="135"/>
    </location>
    <ligand>
        <name>substrate</name>
    </ligand>
</feature>
<dbReference type="Gene3D" id="2.120.10.30">
    <property type="entry name" value="TolB, C-terminal domain"/>
    <property type="match status" value="1"/>
</dbReference>
<dbReference type="OMA" id="LWRCRAD"/>
<comment type="similarity">
    <text evidence="1">Belongs to the SMP-30/CGR1 family.</text>
</comment>
<feature type="binding site" evidence="3">
    <location>
        <position position="170"/>
    </location>
    <ligand>
        <name>a divalent metal cation</name>
        <dbReference type="ChEBI" id="CHEBI:60240"/>
    </ligand>
</feature>
<comment type="cofactor">
    <cofactor evidence="3">
        <name>Zn(2+)</name>
        <dbReference type="ChEBI" id="CHEBI:29105"/>
    </cofactor>
    <text evidence="3">Binds 1 divalent metal cation per subunit.</text>
</comment>
<dbReference type="AlphaFoldDB" id="G8YVC1"/>
<dbReference type="EMBL" id="FO082058">
    <property type="protein sequence ID" value="CCE73365.1"/>
    <property type="molecule type" value="Genomic_DNA"/>
</dbReference>
<keyword evidence="7" id="KW-1185">Reference proteome</keyword>
<dbReference type="GO" id="GO:0005509">
    <property type="term" value="F:calcium ion binding"/>
    <property type="evidence" value="ECO:0007669"/>
    <property type="project" value="TreeGrafter"/>
</dbReference>
<dbReference type="PRINTS" id="PR01790">
    <property type="entry name" value="SMP30FAMILY"/>
</dbReference>
<evidence type="ECO:0000256" key="3">
    <source>
        <dbReference type="PIRSR" id="PIRSR605511-2"/>
    </source>
</evidence>
<feature type="binding site" evidence="3">
    <location>
        <position position="232"/>
    </location>
    <ligand>
        <name>a divalent metal cation</name>
        <dbReference type="ChEBI" id="CHEBI:60240"/>
    </ligand>
</feature>
<dbReference type="Proteomes" id="UP000005222">
    <property type="component" value="Chromosome B"/>
</dbReference>
<dbReference type="InterPro" id="IPR013658">
    <property type="entry name" value="SGL"/>
</dbReference>
<feature type="domain" description="SMP-30/Gluconolactonase/LRE-like region" evidence="4">
    <location>
        <begin position="21"/>
        <end position="290"/>
    </location>
</feature>
<dbReference type="STRING" id="559304.G8YVC1"/>
<feature type="binding site" evidence="3">
    <location>
        <position position="116"/>
    </location>
    <ligand>
        <name>substrate</name>
    </ligand>
</feature>
<dbReference type="FunCoup" id="G8YVC1">
    <property type="interactions" value="89"/>
</dbReference>
<dbReference type="eggNOG" id="KOG4499">
    <property type="taxonomic scope" value="Eukaryota"/>
</dbReference>
<proteinExistence type="inferred from homology"/>
<reference evidence="5" key="1">
    <citation type="submission" date="2011-10" db="EMBL/GenBank/DDBJ databases">
        <authorList>
            <person name="Genoscope - CEA"/>
        </authorList>
    </citation>
    <scope>NUCLEOTIDE SEQUENCE</scope>
    <source>
        <strain evidence="5">CBS 7064</strain>
    </source>
</reference>
<dbReference type="InterPro" id="IPR005511">
    <property type="entry name" value="SMP-30"/>
</dbReference>
<evidence type="ECO:0000256" key="1">
    <source>
        <dbReference type="ARBA" id="ARBA00008853"/>
    </source>
</evidence>
<feature type="binding site" evidence="3">
    <location>
        <position position="114"/>
    </location>
    <ligand>
        <name>substrate</name>
    </ligand>
</feature>
<keyword evidence="3" id="KW-0862">Zinc</keyword>
<dbReference type="Proteomes" id="UP000005222">
    <property type="component" value="Chromosome A"/>
</dbReference>
<dbReference type="SUPFAM" id="SSF63829">
    <property type="entry name" value="Calcium-dependent phosphotriesterase"/>
    <property type="match status" value="1"/>
</dbReference>
<evidence type="ECO:0000313" key="7">
    <source>
        <dbReference type="Proteomes" id="UP000005222"/>
    </source>
</evidence>